<evidence type="ECO:0000313" key="6">
    <source>
        <dbReference type="EMBL" id="KAF2461059.1"/>
    </source>
</evidence>
<evidence type="ECO:0000256" key="1">
    <source>
        <dbReference type="ARBA" id="ARBA00010088"/>
    </source>
</evidence>
<proteinExistence type="inferred from homology"/>
<evidence type="ECO:0000256" key="2">
    <source>
        <dbReference type="ARBA" id="ARBA00022797"/>
    </source>
</evidence>
<dbReference type="Gene3D" id="3.40.50.1820">
    <property type="entry name" value="alpha/beta hydrolase"/>
    <property type="match status" value="1"/>
</dbReference>
<dbReference type="PIRSF" id="PIRSF001112">
    <property type="entry name" value="Epoxide_hydrolase"/>
    <property type="match status" value="1"/>
</dbReference>
<evidence type="ECO:0000256" key="3">
    <source>
        <dbReference type="ARBA" id="ARBA00022801"/>
    </source>
</evidence>
<feature type="domain" description="Epoxide hydrolase N-terminal" evidence="5">
    <location>
        <begin position="5"/>
        <end position="115"/>
    </location>
</feature>
<dbReference type="AlphaFoldDB" id="A0A6A6PB34"/>
<evidence type="ECO:0000313" key="7">
    <source>
        <dbReference type="Proteomes" id="UP000799766"/>
    </source>
</evidence>
<sequence>MVSVSPYKIQISDTELERLQRKLSAASLPDSFDSAKPWDYGSPLADVIRLVNYWKDGFDWRRAEAKLNELPQFMTTIDVEGFGNIDVHFVHQKSEVKEAIPLLFCHGWPGSFVEVTKLLPLLNGNGKDDPAFHVVAPSLPNFGFSGKVTKPAFQMKQYAELFQKLMLKLGYSEYVTQGGDIGFWVTRALGICYPESVKTSHVNMCPAFPPTFKKNPILALQHTLTPYSHKDKEGLARSQWFMQEGSGYRFIQCTKPQTIGYAFADSPVTVLAWIYEKLHDWTDSYPWTDDEILTWISIYWFSTAGPWASFRVYYEMFHPEPGNKLSRPALSLWIPNIKLGTARFPKELVIYPKTWTRTLGPVVFESEHEKGGHFAAWENPDAIVGDMKKMLGKKGPCYGAVKGKDGYENNMSRL</sequence>
<dbReference type="OrthoDB" id="7130006at2759"/>
<dbReference type="InterPro" id="IPR029058">
    <property type="entry name" value="AB_hydrolase_fold"/>
</dbReference>
<comment type="similarity">
    <text evidence="1">Belongs to the peptidase S33 family.</text>
</comment>
<evidence type="ECO:0000256" key="4">
    <source>
        <dbReference type="PIRSR" id="PIRSR001112-1"/>
    </source>
</evidence>
<keyword evidence="7" id="KW-1185">Reference proteome</keyword>
<keyword evidence="2" id="KW-0058">Aromatic hydrocarbons catabolism</keyword>
<dbReference type="PRINTS" id="PR00412">
    <property type="entry name" value="EPOXHYDRLASE"/>
</dbReference>
<feature type="active site" description="Nucleophile" evidence="4">
    <location>
        <position position="180"/>
    </location>
</feature>
<accession>A0A6A6PB34</accession>
<dbReference type="InterPro" id="IPR000639">
    <property type="entry name" value="Epox_hydrolase-like"/>
</dbReference>
<dbReference type="GO" id="GO:0004301">
    <property type="term" value="F:epoxide hydrolase activity"/>
    <property type="evidence" value="ECO:0007669"/>
    <property type="project" value="TreeGrafter"/>
</dbReference>
<feature type="active site" description="Proton donor" evidence="4">
    <location>
        <position position="313"/>
    </location>
</feature>
<dbReference type="PANTHER" id="PTHR21661">
    <property type="entry name" value="EPOXIDE HYDROLASE 1-RELATED"/>
    <property type="match status" value="1"/>
</dbReference>
<dbReference type="Proteomes" id="UP000799766">
    <property type="component" value="Unassembled WGS sequence"/>
</dbReference>
<reference evidence="6" key="1">
    <citation type="journal article" date="2020" name="Stud. Mycol.">
        <title>101 Dothideomycetes genomes: a test case for predicting lifestyles and emergence of pathogens.</title>
        <authorList>
            <person name="Haridas S."/>
            <person name="Albert R."/>
            <person name="Binder M."/>
            <person name="Bloem J."/>
            <person name="Labutti K."/>
            <person name="Salamov A."/>
            <person name="Andreopoulos B."/>
            <person name="Baker S."/>
            <person name="Barry K."/>
            <person name="Bills G."/>
            <person name="Bluhm B."/>
            <person name="Cannon C."/>
            <person name="Castanera R."/>
            <person name="Culley D."/>
            <person name="Daum C."/>
            <person name="Ezra D."/>
            <person name="Gonzalez J."/>
            <person name="Henrissat B."/>
            <person name="Kuo A."/>
            <person name="Liang C."/>
            <person name="Lipzen A."/>
            <person name="Lutzoni F."/>
            <person name="Magnuson J."/>
            <person name="Mondo S."/>
            <person name="Nolan M."/>
            <person name="Ohm R."/>
            <person name="Pangilinan J."/>
            <person name="Park H.-J."/>
            <person name="Ramirez L."/>
            <person name="Alfaro M."/>
            <person name="Sun H."/>
            <person name="Tritt A."/>
            <person name="Yoshinaga Y."/>
            <person name="Zwiers L.-H."/>
            <person name="Turgeon B."/>
            <person name="Goodwin S."/>
            <person name="Spatafora J."/>
            <person name="Crous P."/>
            <person name="Grigoriev I."/>
        </authorList>
    </citation>
    <scope>NUCLEOTIDE SEQUENCE</scope>
    <source>
        <strain evidence="6">ATCC 16933</strain>
    </source>
</reference>
<organism evidence="6 7">
    <name type="scientific">Lineolata rhizophorae</name>
    <dbReference type="NCBI Taxonomy" id="578093"/>
    <lineage>
        <taxon>Eukaryota</taxon>
        <taxon>Fungi</taxon>
        <taxon>Dikarya</taxon>
        <taxon>Ascomycota</taxon>
        <taxon>Pezizomycotina</taxon>
        <taxon>Dothideomycetes</taxon>
        <taxon>Dothideomycetes incertae sedis</taxon>
        <taxon>Lineolatales</taxon>
        <taxon>Lineolataceae</taxon>
        <taxon>Lineolata</taxon>
    </lineage>
</organism>
<dbReference type="GO" id="GO:0097176">
    <property type="term" value="P:epoxide metabolic process"/>
    <property type="evidence" value="ECO:0007669"/>
    <property type="project" value="TreeGrafter"/>
</dbReference>
<feature type="active site" description="Proton acceptor" evidence="4">
    <location>
        <position position="373"/>
    </location>
</feature>
<keyword evidence="3 6" id="KW-0378">Hydrolase</keyword>
<gene>
    <name evidence="6" type="ORF">BDY21DRAFT_138096</name>
</gene>
<name>A0A6A6PB34_9PEZI</name>
<dbReference type="Pfam" id="PF06441">
    <property type="entry name" value="EHN"/>
    <property type="match status" value="1"/>
</dbReference>
<evidence type="ECO:0000259" key="5">
    <source>
        <dbReference type="Pfam" id="PF06441"/>
    </source>
</evidence>
<protein>
    <submittedName>
        <fullName evidence="6">Alpha/Beta hydrolase protein</fullName>
    </submittedName>
</protein>
<dbReference type="PANTHER" id="PTHR21661:SF35">
    <property type="entry name" value="EPOXIDE HYDROLASE"/>
    <property type="match status" value="1"/>
</dbReference>
<dbReference type="SUPFAM" id="SSF53474">
    <property type="entry name" value="alpha/beta-Hydrolases"/>
    <property type="match status" value="1"/>
</dbReference>
<dbReference type="InterPro" id="IPR010497">
    <property type="entry name" value="Epoxide_hydro_N"/>
</dbReference>
<dbReference type="EMBL" id="MU001672">
    <property type="protein sequence ID" value="KAF2461059.1"/>
    <property type="molecule type" value="Genomic_DNA"/>
</dbReference>
<dbReference type="InterPro" id="IPR016292">
    <property type="entry name" value="Epoxide_hydrolase"/>
</dbReference>